<organism evidence="2 3">
    <name type="scientific">Paenimyroides tangerinum</name>
    <dbReference type="NCBI Taxonomy" id="2488728"/>
    <lineage>
        <taxon>Bacteria</taxon>
        <taxon>Pseudomonadati</taxon>
        <taxon>Bacteroidota</taxon>
        <taxon>Flavobacteriia</taxon>
        <taxon>Flavobacteriales</taxon>
        <taxon>Flavobacteriaceae</taxon>
        <taxon>Paenimyroides</taxon>
    </lineage>
</organism>
<keyword evidence="2" id="KW-0378">Hydrolase</keyword>
<dbReference type="GO" id="GO:0003676">
    <property type="term" value="F:nucleic acid binding"/>
    <property type="evidence" value="ECO:0007669"/>
    <property type="project" value="InterPro"/>
</dbReference>
<dbReference type="InterPro" id="IPR012337">
    <property type="entry name" value="RNaseH-like_sf"/>
</dbReference>
<evidence type="ECO:0000313" key="3">
    <source>
        <dbReference type="Proteomes" id="UP000275719"/>
    </source>
</evidence>
<evidence type="ECO:0000313" key="2">
    <source>
        <dbReference type="EMBL" id="RRJ91546.1"/>
    </source>
</evidence>
<proteinExistence type="predicted"/>
<accession>A0A3P3WBY8</accession>
<dbReference type="GO" id="GO:0006259">
    <property type="term" value="P:DNA metabolic process"/>
    <property type="evidence" value="ECO:0007669"/>
    <property type="project" value="UniProtKB-ARBA"/>
</dbReference>
<dbReference type="Pfam" id="PF00929">
    <property type="entry name" value="RNase_T"/>
    <property type="match status" value="1"/>
</dbReference>
<dbReference type="Gene3D" id="3.30.420.10">
    <property type="entry name" value="Ribonuclease H-like superfamily/Ribonuclease H"/>
    <property type="match status" value="1"/>
</dbReference>
<feature type="domain" description="Exonuclease" evidence="1">
    <location>
        <begin position="2"/>
        <end position="179"/>
    </location>
</feature>
<keyword evidence="2" id="KW-0269">Exonuclease</keyword>
<dbReference type="AlphaFoldDB" id="A0A3P3WBY8"/>
<dbReference type="InterPro" id="IPR036397">
    <property type="entry name" value="RNaseH_sf"/>
</dbReference>
<comment type="caution">
    <text evidence="2">The sequence shown here is derived from an EMBL/GenBank/DDBJ whole genome shotgun (WGS) entry which is preliminary data.</text>
</comment>
<protein>
    <submittedName>
        <fullName evidence="2">3'-5' exonuclease</fullName>
    </submittedName>
</protein>
<dbReference type="Proteomes" id="UP000275719">
    <property type="component" value="Unassembled WGS sequence"/>
</dbReference>
<dbReference type="EMBL" id="RQVQ01000010">
    <property type="protein sequence ID" value="RRJ91546.1"/>
    <property type="molecule type" value="Genomic_DNA"/>
</dbReference>
<sequence>MEILILDIETTGFLTQGGKIVEIGIVELDLETGYKKIIFDQVVHEKGITLEEVKNSWIVNNSSLTVEEIRHSPPLDKVRKEIQDILLSYKNGTTAFNNVFDFGFMENRGFHFPRKLDCPMKLSTDICKIPSSRGYKWPKVQEAWEHFFGDTGYIETHRGADDAFHEADIVMELYKLGVFKI</sequence>
<dbReference type="GO" id="GO:0004527">
    <property type="term" value="F:exonuclease activity"/>
    <property type="evidence" value="ECO:0007669"/>
    <property type="project" value="UniProtKB-KW"/>
</dbReference>
<dbReference type="SUPFAM" id="SSF53098">
    <property type="entry name" value="Ribonuclease H-like"/>
    <property type="match status" value="1"/>
</dbReference>
<dbReference type="CDD" id="cd06127">
    <property type="entry name" value="DEDDh"/>
    <property type="match status" value="1"/>
</dbReference>
<keyword evidence="2" id="KW-0540">Nuclease</keyword>
<gene>
    <name evidence="2" type="ORF">EG240_05945</name>
</gene>
<evidence type="ECO:0000259" key="1">
    <source>
        <dbReference type="SMART" id="SM00479"/>
    </source>
</evidence>
<name>A0A3P3WBY8_9FLAO</name>
<dbReference type="RefSeq" id="WP_125018464.1">
    <property type="nucleotide sequence ID" value="NZ_RQVQ01000010.1"/>
</dbReference>
<dbReference type="OrthoDB" id="1114334at2"/>
<dbReference type="SMART" id="SM00479">
    <property type="entry name" value="EXOIII"/>
    <property type="match status" value="1"/>
</dbReference>
<keyword evidence="3" id="KW-1185">Reference proteome</keyword>
<dbReference type="InterPro" id="IPR013520">
    <property type="entry name" value="Ribonucl_H"/>
</dbReference>
<reference evidence="2 3" key="1">
    <citation type="submission" date="2018-11" db="EMBL/GenBank/DDBJ databases">
        <title>Flavobacterium sp. nov., YIM 102701-2 draft genome.</title>
        <authorList>
            <person name="Li G."/>
            <person name="Jiang Y."/>
        </authorList>
    </citation>
    <scope>NUCLEOTIDE SEQUENCE [LARGE SCALE GENOMIC DNA]</scope>
    <source>
        <strain evidence="2 3">YIM 102701-2</strain>
    </source>
</reference>